<organism evidence="13">
    <name type="scientific">Castellaniella ginsengisoli</name>
    <dbReference type="NCBI Taxonomy" id="546114"/>
    <lineage>
        <taxon>Bacteria</taxon>
        <taxon>Pseudomonadati</taxon>
        <taxon>Pseudomonadota</taxon>
        <taxon>Betaproteobacteria</taxon>
        <taxon>Burkholderiales</taxon>
        <taxon>Alcaligenaceae</taxon>
        <taxon>Castellaniella</taxon>
    </lineage>
</organism>
<evidence type="ECO:0000313" key="10">
    <source>
        <dbReference type="EMBL" id="XDJ74928.1"/>
    </source>
</evidence>
<dbReference type="KEGG" id="cgin:ABRZ00_09665"/>
<dbReference type="RefSeq" id="WP_368642163.1">
    <property type="nucleotide sequence ID" value="NZ_CP158253.1"/>
</dbReference>
<evidence type="ECO:0000313" key="13">
    <source>
        <dbReference type="EMBL" id="XDJ85701.1"/>
    </source>
</evidence>
<feature type="transmembrane region" description="Helical" evidence="1">
    <location>
        <begin position="123"/>
        <end position="145"/>
    </location>
</feature>
<dbReference type="EMBL" id="CP158261">
    <property type="protein sequence ID" value="XDJ66770.1"/>
    <property type="molecule type" value="Genomic_DNA"/>
</dbReference>
<name>A0AB39G4R1_9BURK</name>
<dbReference type="EMBL" id="CP158266">
    <property type="protein sequence ID" value="XDJ82753.1"/>
    <property type="molecule type" value="Genomic_DNA"/>
</dbReference>
<evidence type="ECO:0000313" key="3">
    <source>
        <dbReference type="EMBL" id="XDJ52273.1"/>
    </source>
</evidence>
<evidence type="ECO:0000313" key="9">
    <source>
        <dbReference type="EMBL" id="XDJ72644.1"/>
    </source>
</evidence>
<dbReference type="EMBL" id="CP158264">
    <property type="protein sequence ID" value="XDJ74928.1"/>
    <property type="molecule type" value="Genomic_DNA"/>
</dbReference>
<dbReference type="EMBL" id="CP158269">
    <property type="protein sequence ID" value="XDJ88241.1"/>
    <property type="molecule type" value="Genomic_DNA"/>
</dbReference>
<dbReference type="EMBL" id="CP158258">
    <property type="protein sequence ID" value="XDJ57548.1"/>
    <property type="molecule type" value="Genomic_DNA"/>
</dbReference>
<dbReference type="EMBL" id="CP158263">
    <property type="protein sequence ID" value="XDJ72644.1"/>
    <property type="molecule type" value="Genomic_DNA"/>
</dbReference>
<feature type="transmembrane region" description="Helical" evidence="1">
    <location>
        <begin position="86"/>
        <end position="111"/>
    </location>
</feature>
<evidence type="ECO:0000313" key="16">
    <source>
        <dbReference type="EMBL" id="XDJ96552.1"/>
    </source>
</evidence>
<feature type="transmembrane region" description="Helical" evidence="1">
    <location>
        <begin position="57"/>
        <end position="74"/>
    </location>
</feature>
<evidence type="ECO:0000313" key="11">
    <source>
        <dbReference type="EMBL" id="XDJ77949.1"/>
    </source>
</evidence>
<dbReference type="EMBL" id="CP158273">
    <property type="protein sequence ID" value="XDJ96552.1"/>
    <property type="molecule type" value="Genomic_DNA"/>
</dbReference>
<sequence length="236" mass="25617">MSCAGGSAVAGPRVHVLTVTHDTVARISRPQVCWDVIVSDRERARRQYEQQSWVVKYWKPVLGGILGGALGYHYTAHYGPNHRKWVYPTVAGGMAVGALAGPGAVMGGYGLGTLAYEYFPTKLPVVAGVSLVGAILGNVVFNFLFPDAVSSNLLASTAPGVYLPEQHFYIETSCLPRTQVQYTESAYRVAYVYRGERRTAMVSRFPGETIELDAAGWPVQAPPSPASLVRMREVPQ</sequence>
<evidence type="ECO:0000313" key="4">
    <source>
        <dbReference type="EMBL" id="XDJ54826.1"/>
    </source>
</evidence>
<gene>
    <name evidence="5" type="ORF">ABRY90_09680</name>
    <name evidence="8" type="ORF">ABRY91_01600</name>
    <name evidence="6" type="ORF">ABRY92_03790</name>
    <name evidence="15" type="ORF">ABRY95_10685</name>
    <name evidence="12" type="ORF">ABRY96_00495</name>
    <name evidence="10" type="ORF">ABRY97_01805</name>
    <name evidence="14" type="ORF">ABRY98_01285</name>
    <name evidence="4" type="ORF">ABRZ00_09665</name>
    <name evidence="3" type="ORF">ABRZ01_09975</name>
    <name evidence="2" type="ORF">ABRZ02_06700</name>
    <name evidence="7" type="ORF">ABRZ03_13195</name>
    <name evidence="16" type="ORF">ABRZ05_02170</name>
    <name evidence="9" type="ORF">ABRZ06_03875</name>
    <name evidence="13" type="ORF">ABRZ08_02335</name>
    <name evidence="11" type="ORF">ABRZ10_03835</name>
    <name evidence="17" type="ORF">ABRZ11_01830</name>
</gene>
<evidence type="ECO:0000256" key="1">
    <source>
        <dbReference type="SAM" id="Phobius"/>
    </source>
</evidence>
<dbReference type="EMBL" id="CP158259">
    <property type="protein sequence ID" value="XDJ61737.1"/>
    <property type="molecule type" value="Genomic_DNA"/>
</dbReference>
<dbReference type="AlphaFoldDB" id="A0AB39G4R1"/>
<dbReference type="EMBL" id="CP158260">
    <property type="protein sequence ID" value="XDJ63644.1"/>
    <property type="molecule type" value="Genomic_DNA"/>
</dbReference>
<evidence type="ECO:0000313" key="12">
    <source>
        <dbReference type="EMBL" id="XDJ82753.1"/>
    </source>
</evidence>
<evidence type="ECO:0000313" key="7">
    <source>
        <dbReference type="EMBL" id="XDJ63644.1"/>
    </source>
</evidence>
<evidence type="ECO:0000313" key="8">
    <source>
        <dbReference type="EMBL" id="XDJ66770.1"/>
    </source>
</evidence>
<keyword evidence="1" id="KW-0812">Transmembrane</keyword>
<dbReference type="EMBL" id="CP158265">
    <property type="protein sequence ID" value="XDJ77949.1"/>
    <property type="molecule type" value="Genomic_DNA"/>
</dbReference>
<evidence type="ECO:0000313" key="17">
    <source>
        <dbReference type="EMBL" id="XDJ99199.1"/>
    </source>
</evidence>
<dbReference type="EMBL" id="CP158268">
    <property type="protein sequence ID" value="XDJ85701.1"/>
    <property type="molecule type" value="Genomic_DNA"/>
</dbReference>
<evidence type="ECO:0000313" key="15">
    <source>
        <dbReference type="EMBL" id="XDJ92849.1"/>
    </source>
</evidence>
<evidence type="ECO:0000313" key="5">
    <source>
        <dbReference type="EMBL" id="XDJ57548.1"/>
    </source>
</evidence>
<dbReference type="EMBL" id="CP158272">
    <property type="protein sequence ID" value="XDJ99199.1"/>
    <property type="molecule type" value="Genomic_DNA"/>
</dbReference>
<dbReference type="EMBL" id="CP158256">
    <property type="protein sequence ID" value="XDJ52273.1"/>
    <property type="molecule type" value="Genomic_DNA"/>
</dbReference>
<evidence type="ECO:0000313" key="2">
    <source>
        <dbReference type="EMBL" id="XDJ45950.1"/>
    </source>
</evidence>
<dbReference type="EMBL" id="CP158257">
    <property type="protein sequence ID" value="XDJ54826.1"/>
    <property type="molecule type" value="Genomic_DNA"/>
</dbReference>
<evidence type="ECO:0000313" key="6">
    <source>
        <dbReference type="EMBL" id="XDJ61737.1"/>
    </source>
</evidence>
<dbReference type="EMBL" id="CP158271">
    <property type="protein sequence ID" value="XDJ92849.1"/>
    <property type="molecule type" value="Genomic_DNA"/>
</dbReference>
<keyword evidence="1" id="KW-1133">Transmembrane helix</keyword>
<dbReference type="GeneID" id="93067801"/>
<protein>
    <recommendedName>
        <fullName evidence="18">Glycine zipper family protein</fullName>
    </recommendedName>
</protein>
<evidence type="ECO:0008006" key="18">
    <source>
        <dbReference type="Google" id="ProtNLM"/>
    </source>
</evidence>
<reference evidence="13" key="1">
    <citation type="submission" date="2024-05" db="EMBL/GenBank/DDBJ databases">
        <authorList>
            <person name="Luo Y.-C."/>
            <person name="Nicholds J."/>
            <person name="Mortimer T."/>
            <person name="Maboni G."/>
        </authorList>
    </citation>
    <scope>NUCLEOTIDE SEQUENCE</scope>
    <source>
        <strain evidence="16">124370</strain>
        <strain evidence="17">124566</strain>
        <strain evidence="15">124953</strain>
        <strain evidence="14">130416</strain>
        <strain evidence="13">140124</strain>
        <strain evidence="12">143751</strain>
        <strain evidence="11">143769</strain>
        <strain evidence="10">143811</strain>
        <strain evidence="9">143936</strain>
        <strain evidence="8">145849</strain>
        <strain evidence="7">145850</strain>
        <strain evidence="6">145852</strain>
        <strain evidence="5">148131</strain>
        <strain evidence="4">150221</strain>
        <strain evidence="3">150964</strain>
        <strain evidence="2">153271</strain>
    </source>
</reference>
<keyword evidence="1" id="KW-0472">Membrane</keyword>
<proteinExistence type="predicted"/>
<evidence type="ECO:0000313" key="14">
    <source>
        <dbReference type="EMBL" id="XDJ88241.1"/>
    </source>
</evidence>
<dbReference type="EMBL" id="CP158253">
    <property type="protein sequence ID" value="XDJ45950.1"/>
    <property type="molecule type" value="Genomic_DNA"/>
</dbReference>
<accession>A0AB39G4R1</accession>